<dbReference type="InterPro" id="IPR016035">
    <property type="entry name" value="Acyl_Trfase/lysoPLipase"/>
</dbReference>
<sequence>MKTAFVFSGGASLGSVEVGMLKAIVEHGITPDLVLGTSVGSLNGAFYAHNPTMEGVEILESIWKQLRARDVFTPSPLTPVKNIATFGQYLISPKNLRTLITENLPYEKIEEAQIPLYIVSADIKTGDEIVFDKGLLKEAIMASAGIPGVFPPQHMGSNVLVDGGMVNNAPISTAVKLGAERVVVFPIGFPYTPDQDPKNLGEILIPAFLYLLNRQLSADYHIYKDKVELIIIPPPENIEVGPHDFSKSEQLISRAYNRTKLWLSKGGFEDNIDEFIRPCDVHSSQLNLRESIEPDKEKSAMDRIRENVPQIAHLHENIENRKKIISENLENKKNALKKHIKKEKHD</sequence>
<dbReference type="PROSITE" id="PS51635">
    <property type="entry name" value="PNPLA"/>
    <property type="match status" value="1"/>
</dbReference>
<organism evidence="6 7">
    <name type="scientific">Candidatus Lokiarchaeum ossiferum</name>
    <dbReference type="NCBI Taxonomy" id="2951803"/>
    <lineage>
        <taxon>Archaea</taxon>
        <taxon>Promethearchaeati</taxon>
        <taxon>Promethearchaeota</taxon>
        <taxon>Promethearchaeia</taxon>
        <taxon>Promethearchaeales</taxon>
        <taxon>Promethearchaeaceae</taxon>
        <taxon>Candidatus Lokiarchaeum</taxon>
    </lineage>
</organism>
<evidence type="ECO:0000256" key="3">
    <source>
        <dbReference type="ARBA" id="ARBA00023098"/>
    </source>
</evidence>
<keyword evidence="2" id="KW-0442">Lipid degradation</keyword>
<dbReference type="PANTHER" id="PTHR14226">
    <property type="entry name" value="NEUROPATHY TARGET ESTERASE/SWISS CHEESE D.MELANOGASTER"/>
    <property type="match status" value="1"/>
</dbReference>
<evidence type="ECO:0000313" key="6">
    <source>
        <dbReference type="EMBL" id="UYP44228.1"/>
    </source>
</evidence>
<dbReference type="InterPro" id="IPR002641">
    <property type="entry name" value="PNPLA_dom"/>
</dbReference>
<protein>
    <recommendedName>
        <fullName evidence="5">PNPLA domain-containing protein</fullName>
    </recommendedName>
</protein>
<dbReference type="CDD" id="cd07209">
    <property type="entry name" value="Pat_hypo_Ecoli_Z1214_like"/>
    <property type="match status" value="1"/>
</dbReference>
<dbReference type="InterPro" id="IPR050301">
    <property type="entry name" value="NTE"/>
</dbReference>
<proteinExistence type="predicted"/>
<dbReference type="Proteomes" id="UP001208689">
    <property type="component" value="Chromosome"/>
</dbReference>
<dbReference type="SUPFAM" id="SSF52151">
    <property type="entry name" value="FabD/lysophospholipase-like"/>
    <property type="match status" value="1"/>
</dbReference>
<evidence type="ECO:0000313" key="7">
    <source>
        <dbReference type="Proteomes" id="UP001208689"/>
    </source>
</evidence>
<feature type="domain" description="PNPLA" evidence="5">
    <location>
        <begin position="5"/>
        <end position="175"/>
    </location>
</feature>
<evidence type="ECO:0000256" key="4">
    <source>
        <dbReference type="SAM" id="Coils"/>
    </source>
</evidence>
<gene>
    <name evidence="6" type="ORF">NEF87_000513</name>
</gene>
<feature type="coiled-coil region" evidence="4">
    <location>
        <begin position="315"/>
        <end position="346"/>
    </location>
</feature>
<keyword evidence="1" id="KW-0378">Hydrolase</keyword>
<keyword evidence="7" id="KW-1185">Reference proteome</keyword>
<name>A0ABY6HL41_9ARCH</name>
<evidence type="ECO:0000259" key="5">
    <source>
        <dbReference type="PROSITE" id="PS51635"/>
    </source>
</evidence>
<reference evidence="6" key="1">
    <citation type="submission" date="2022-09" db="EMBL/GenBank/DDBJ databases">
        <title>Actin cytoskeleton and complex cell architecture in an #Asgard archaeon.</title>
        <authorList>
            <person name="Ponce Toledo R.I."/>
            <person name="Schleper C."/>
            <person name="Rodrigues Oliveira T."/>
            <person name="Wollweber F."/>
            <person name="Xu J."/>
            <person name="Rittmann S."/>
            <person name="Klingl A."/>
            <person name="Pilhofer M."/>
        </authorList>
    </citation>
    <scope>NUCLEOTIDE SEQUENCE</scope>
    <source>
        <strain evidence="6">B-35</strain>
    </source>
</reference>
<dbReference type="Gene3D" id="3.40.1090.10">
    <property type="entry name" value="Cytosolic phospholipase A2 catalytic domain"/>
    <property type="match status" value="2"/>
</dbReference>
<dbReference type="PANTHER" id="PTHR14226:SF29">
    <property type="entry name" value="NEUROPATHY TARGET ESTERASE SWS"/>
    <property type="match status" value="1"/>
</dbReference>
<keyword evidence="4" id="KW-0175">Coiled coil</keyword>
<evidence type="ECO:0000256" key="2">
    <source>
        <dbReference type="ARBA" id="ARBA00022963"/>
    </source>
</evidence>
<evidence type="ECO:0000256" key="1">
    <source>
        <dbReference type="ARBA" id="ARBA00022801"/>
    </source>
</evidence>
<keyword evidence="3" id="KW-0443">Lipid metabolism</keyword>
<dbReference type="EMBL" id="CP104013">
    <property type="protein sequence ID" value="UYP44228.1"/>
    <property type="molecule type" value="Genomic_DNA"/>
</dbReference>
<accession>A0ABY6HL41</accession>
<dbReference type="Pfam" id="PF01734">
    <property type="entry name" value="Patatin"/>
    <property type="match status" value="1"/>
</dbReference>